<gene>
    <name evidence="1" type="ORF">GH714_011050</name>
</gene>
<sequence>MSFSIVSYSTGRIVSMIELTSTHQWAEEPVIDYIHRWRNLSLNCVKTKFFEELATRAYNMKLSTAAAGSQALPIQEPKKAKEKYEFHKEGKAPTKIEGIQSMSVSTAQFKFFANVSIG</sequence>
<keyword evidence="2" id="KW-1185">Reference proteome</keyword>
<evidence type="ECO:0000313" key="2">
    <source>
        <dbReference type="Proteomes" id="UP000467840"/>
    </source>
</evidence>
<organism evidence="1 2">
    <name type="scientific">Hevea brasiliensis</name>
    <name type="common">Para rubber tree</name>
    <name type="synonym">Siphonia brasiliensis</name>
    <dbReference type="NCBI Taxonomy" id="3981"/>
    <lineage>
        <taxon>Eukaryota</taxon>
        <taxon>Viridiplantae</taxon>
        <taxon>Streptophyta</taxon>
        <taxon>Embryophyta</taxon>
        <taxon>Tracheophyta</taxon>
        <taxon>Spermatophyta</taxon>
        <taxon>Magnoliopsida</taxon>
        <taxon>eudicotyledons</taxon>
        <taxon>Gunneridae</taxon>
        <taxon>Pentapetalae</taxon>
        <taxon>rosids</taxon>
        <taxon>fabids</taxon>
        <taxon>Malpighiales</taxon>
        <taxon>Euphorbiaceae</taxon>
        <taxon>Crotonoideae</taxon>
        <taxon>Micrandreae</taxon>
        <taxon>Hevea</taxon>
    </lineage>
</organism>
<comment type="caution">
    <text evidence="1">The sequence shown here is derived from an EMBL/GenBank/DDBJ whole genome shotgun (WGS) entry which is preliminary data.</text>
</comment>
<protein>
    <submittedName>
        <fullName evidence="1">Uncharacterized protein</fullName>
    </submittedName>
</protein>
<dbReference type="EMBL" id="JAAGAX010000001">
    <property type="protein sequence ID" value="KAF2324243.1"/>
    <property type="molecule type" value="Genomic_DNA"/>
</dbReference>
<evidence type="ECO:0000313" key="1">
    <source>
        <dbReference type="EMBL" id="KAF2324243.1"/>
    </source>
</evidence>
<accession>A0A6A6NGH7</accession>
<reference evidence="1 2" key="1">
    <citation type="journal article" date="2020" name="Mol. Plant">
        <title>The Chromosome-Based Rubber Tree Genome Provides New Insights into Spurge Genome Evolution and Rubber Biosynthesis.</title>
        <authorList>
            <person name="Liu J."/>
            <person name="Shi C."/>
            <person name="Shi C.C."/>
            <person name="Li W."/>
            <person name="Zhang Q.J."/>
            <person name="Zhang Y."/>
            <person name="Li K."/>
            <person name="Lu H.F."/>
            <person name="Shi C."/>
            <person name="Zhu S.T."/>
            <person name="Xiao Z.Y."/>
            <person name="Nan H."/>
            <person name="Yue Y."/>
            <person name="Zhu X.G."/>
            <person name="Wu Y."/>
            <person name="Hong X.N."/>
            <person name="Fan G.Y."/>
            <person name="Tong Y."/>
            <person name="Zhang D."/>
            <person name="Mao C.L."/>
            <person name="Liu Y.L."/>
            <person name="Hao S.J."/>
            <person name="Liu W.Q."/>
            <person name="Lv M.Q."/>
            <person name="Zhang H.B."/>
            <person name="Liu Y."/>
            <person name="Hu-Tang G.R."/>
            <person name="Wang J.P."/>
            <person name="Wang J.H."/>
            <person name="Sun Y.H."/>
            <person name="Ni S.B."/>
            <person name="Chen W.B."/>
            <person name="Zhang X.C."/>
            <person name="Jiao Y.N."/>
            <person name="Eichler E.E."/>
            <person name="Li G.H."/>
            <person name="Liu X."/>
            <person name="Gao L.Z."/>
        </authorList>
    </citation>
    <scope>NUCLEOTIDE SEQUENCE [LARGE SCALE GENOMIC DNA]</scope>
    <source>
        <strain evidence="2">cv. GT1</strain>
        <tissue evidence="1">Leaf</tissue>
    </source>
</reference>
<proteinExistence type="predicted"/>
<name>A0A6A6NGH7_HEVBR</name>
<dbReference type="AlphaFoldDB" id="A0A6A6NGH7"/>
<dbReference type="Proteomes" id="UP000467840">
    <property type="component" value="Chromosome 5"/>
</dbReference>